<protein>
    <submittedName>
        <fullName evidence="1">Uncharacterized protein</fullName>
    </submittedName>
</protein>
<evidence type="ECO:0000313" key="1">
    <source>
        <dbReference type="EMBL" id="GGI96919.1"/>
    </source>
</evidence>
<organism evidence="1 2">
    <name type="scientific">Streptomyces brasiliensis</name>
    <dbReference type="NCBI Taxonomy" id="1954"/>
    <lineage>
        <taxon>Bacteria</taxon>
        <taxon>Bacillati</taxon>
        <taxon>Actinomycetota</taxon>
        <taxon>Actinomycetes</taxon>
        <taxon>Kitasatosporales</taxon>
        <taxon>Streptomycetaceae</taxon>
        <taxon>Streptomyces</taxon>
    </lineage>
</organism>
<keyword evidence="2" id="KW-1185">Reference proteome</keyword>
<dbReference type="EMBL" id="BMQA01000001">
    <property type="protein sequence ID" value="GGI96919.1"/>
    <property type="molecule type" value="Genomic_DNA"/>
</dbReference>
<dbReference type="AlphaFoldDB" id="A0A917NFR9"/>
<reference evidence="1" key="2">
    <citation type="submission" date="2020-09" db="EMBL/GenBank/DDBJ databases">
        <authorList>
            <person name="Sun Q."/>
            <person name="Ohkuma M."/>
        </authorList>
    </citation>
    <scope>NUCLEOTIDE SEQUENCE</scope>
    <source>
        <strain evidence="1">JCM 3086</strain>
    </source>
</reference>
<evidence type="ECO:0000313" key="2">
    <source>
        <dbReference type="Proteomes" id="UP000657574"/>
    </source>
</evidence>
<dbReference type="Proteomes" id="UP000657574">
    <property type="component" value="Unassembled WGS sequence"/>
</dbReference>
<sequence>MRGTLPPAGRGGCGGPPCLGFIDVSHTIEELVAKQHAADAAHAQVLELRETYGPPAEGQLTGTQRETYETALRAWRDLDRDLQTAVSEYARDEGRSLAEVDAELARVAGKSPENPEEAGN</sequence>
<reference evidence="1" key="1">
    <citation type="journal article" date="2014" name="Int. J. Syst. Evol. Microbiol.">
        <title>Complete genome sequence of Corynebacterium casei LMG S-19264T (=DSM 44701T), isolated from a smear-ripened cheese.</title>
        <authorList>
            <consortium name="US DOE Joint Genome Institute (JGI-PGF)"/>
            <person name="Walter F."/>
            <person name="Albersmeier A."/>
            <person name="Kalinowski J."/>
            <person name="Ruckert C."/>
        </authorList>
    </citation>
    <scope>NUCLEOTIDE SEQUENCE</scope>
    <source>
        <strain evidence="1">JCM 3086</strain>
    </source>
</reference>
<gene>
    <name evidence="1" type="ORF">GCM10010121_004040</name>
</gene>
<name>A0A917NFR9_9ACTN</name>
<accession>A0A917NFR9</accession>
<comment type="caution">
    <text evidence="1">The sequence shown here is derived from an EMBL/GenBank/DDBJ whole genome shotgun (WGS) entry which is preliminary data.</text>
</comment>
<proteinExistence type="predicted"/>